<dbReference type="InterPro" id="IPR000795">
    <property type="entry name" value="T_Tr_GTP-bd_dom"/>
</dbReference>
<dbReference type="PRINTS" id="PR00315">
    <property type="entry name" value="ELONGATNFCT"/>
</dbReference>
<dbReference type="Proteomes" id="UP001218034">
    <property type="component" value="Chromosome"/>
</dbReference>
<dbReference type="InterPro" id="IPR009000">
    <property type="entry name" value="Transl_B-barrel_sf"/>
</dbReference>
<dbReference type="RefSeq" id="WP_347722090.1">
    <property type="nucleotide sequence ID" value="NZ_CP104395.1"/>
</dbReference>
<evidence type="ECO:0000256" key="3">
    <source>
        <dbReference type="ARBA" id="ARBA00022917"/>
    </source>
</evidence>
<dbReference type="PANTHER" id="PTHR23115">
    <property type="entry name" value="TRANSLATION FACTOR"/>
    <property type="match status" value="1"/>
</dbReference>
<evidence type="ECO:0000256" key="4">
    <source>
        <dbReference type="ARBA" id="ARBA00023134"/>
    </source>
</evidence>
<dbReference type="InterPro" id="IPR054696">
    <property type="entry name" value="GTP-eEF1A_C"/>
</dbReference>
<protein>
    <recommendedName>
        <fullName evidence="5">Elongation factor 1-alpha</fullName>
        <shortName evidence="5">EF-1-alpha</shortName>
        <ecNumber evidence="5">3.6.5.3</ecNumber>
    </recommendedName>
    <alternativeName>
        <fullName evidence="5">Elongation factor Tu</fullName>
        <shortName evidence="5">EF-Tu</shortName>
    </alternativeName>
</protein>
<dbReference type="PROSITE" id="PS51722">
    <property type="entry name" value="G_TR_2"/>
    <property type="match status" value="1"/>
</dbReference>
<reference evidence="7 8" key="1">
    <citation type="submission" date="2022-09" db="EMBL/GenBank/DDBJ databases">
        <title>Xylan utilization by haloarchaea-nanohaloarchaea associations.</title>
        <authorList>
            <person name="Yakimov M."/>
        </authorList>
    </citation>
    <scope>NUCLEOTIDE SEQUENCE [LARGE SCALE GENOMIC DNA]</scope>
    <source>
        <strain evidence="7 8">SVXNc</strain>
    </source>
</reference>
<keyword evidence="5" id="KW-0378">Hydrolase</keyword>
<dbReference type="InterPro" id="IPR005225">
    <property type="entry name" value="Small_GTP-bd"/>
</dbReference>
<dbReference type="Gene3D" id="3.40.50.300">
    <property type="entry name" value="P-loop containing nucleotide triphosphate hydrolases"/>
    <property type="match status" value="1"/>
</dbReference>
<dbReference type="PROSITE" id="PS00301">
    <property type="entry name" value="G_TR_1"/>
    <property type="match status" value="1"/>
</dbReference>
<organism evidence="7 8">
    <name type="scientific">Candidatus Nanohalococcus occultus</name>
    <dbReference type="NCBI Taxonomy" id="2978047"/>
    <lineage>
        <taxon>Archaea</taxon>
        <taxon>Candidatus Nanohalarchaeota</taxon>
        <taxon>Candidatus Nanohalarchaeota incertae sedis</taxon>
        <taxon>Candidatus Nanohalococcus</taxon>
    </lineage>
</organism>
<feature type="binding site" evidence="5">
    <location>
        <begin position="145"/>
        <end position="148"/>
    </location>
    <ligand>
        <name>GTP</name>
        <dbReference type="ChEBI" id="CHEBI:37565"/>
    </ligand>
</feature>
<dbReference type="NCBIfam" id="NF008969">
    <property type="entry name" value="PRK12317.1"/>
    <property type="match status" value="1"/>
</dbReference>
<keyword evidence="5" id="KW-0963">Cytoplasm</keyword>
<feature type="binding site" evidence="5">
    <location>
        <position position="20"/>
    </location>
    <ligand>
        <name>Mg(2+)</name>
        <dbReference type="ChEBI" id="CHEBI:18420"/>
    </ligand>
</feature>
<dbReference type="CDD" id="cd03705">
    <property type="entry name" value="EF1_alpha_III"/>
    <property type="match status" value="1"/>
</dbReference>
<dbReference type="Pfam" id="PF22594">
    <property type="entry name" value="GTP-eEF1A_C"/>
    <property type="match status" value="1"/>
</dbReference>
<dbReference type="NCBIfam" id="TIGR00483">
    <property type="entry name" value="EF-1_alpha"/>
    <property type="match status" value="1"/>
</dbReference>
<dbReference type="CDD" id="cd03693">
    <property type="entry name" value="EF1_alpha_II"/>
    <property type="match status" value="1"/>
</dbReference>
<accession>A0ABY8CDC1</accession>
<dbReference type="GeneID" id="98290228"/>
<evidence type="ECO:0000313" key="8">
    <source>
        <dbReference type="Proteomes" id="UP001218034"/>
    </source>
</evidence>
<keyword evidence="8" id="KW-1185">Reference proteome</keyword>
<feature type="binding site" evidence="5">
    <location>
        <begin position="90"/>
        <end position="94"/>
    </location>
    <ligand>
        <name>GTP</name>
        <dbReference type="ChEBI" id="CHEBI:37565"/>
    </ligand>
</feature>
<evidence type="ECO:0000256" key="1">
    <source>
        <dbReference type="ARBA" id="ARBA00022741"/>
    </source>
</evidence>
<dbReference type="Pfam" id="PF03144">
    <property type="entry name" value="GTP_EFTU_D2"/>
    <property type="match status" value="1"/>
</dbReference>
<evidence type="ECO:0000259" key="6">
    <source>
        <dbReference type="PROSITE" id="PS51722"/>
    </source>
</evidence>
<proteinExistence type="inferred from homology"/>
<comment type="similarity">
    <text evidence="5">Belongs to the TRAFAC class translation factor GTPase superfamily. Classic translation factor GTPase family. EF-Tu/EF-1A subfamily.</text>
</comment>
<comment type="subcellular location">
    <subcellularLocation>
        <location evidence="5">Cytoplasm</location>
    </subcellularLocation>
</comment>
<dbReference type="Gene3D" id="2.40.30.10">
    <property type="entry name" value="Translation factors"/>
    <property type="match status" value="2"/>
</dbReference>
<keyword evidence="5" id="KW-0479">Metal-binding</keyword>
<keyword evidence="3 5" id="KW-0648">Protein biosynthesis</keyword>
<feature type="domain" description="Tr-type G" evidence="6">
    <location>
        <begin position="4"/>
        <end position="217"/>
    </location>
</feature>
<sequence>MAKKPHINLVFIGHVDHGKSTTIGRLLWETENLPDEEMRKLEEAAEEKGKETFGFAFAMDSLDEERERGVTINLAHQEFDSDNYYFTIIDAPGHRDFIKNMITGASQADAAVLVVAADDGIQPQTKEHAYLAKTLGIDQLRVAVNKMDLADYEEEGFEEVKGKVGEMLQKVGYDVSEIPFIPISSFEGKNVAERADEMDWYEGPTLLEALDDLQEPEKAVDLPMRIPVQDVYNISGIGAVSVGRVETGGINQGDDVTFKPAGVGGEVKTIEMHHEEVDSAEPGDNIGWNTRGVGKDDIKKGDVAGPADNPPTVAEKFEAQVIILNHPNVISEGYTPVFHVNTAQVSCTFTDLKKTMNPRTGETIEEEPDYIEQGQSAIVEITPQQPLVIEENDDIPQMARFAIRDMGKTIGAGMALSVTPKE</sequence>
<gene>
    <name evidence="7" type="primary">tef1</name>
    <name evidence="5" type="synonym">tuf</name>
    <name evidence="7" type="ORF">SVXNc_0187</name>
</gene>
<comment type="catalytic activity">
    <reaction evidence="5">
        <text>GTP + H2O = GDP + phosphate + H(+)</text>
        <dbReference type="Rhea" id="RHEA:19669"/>
        <dbReference type="ChEBI" id="CHEBI:15377"/>
        <dbReference type="ChEBI" id="CHEBI:15378"/>
        <dbReference type="ChEBI" id="CHEBI:37565"/>
        <dbReference type="ChEBI" id="CHEBI:43474"/>
        <dbReference type="ChEBI" id="CHEBI:58189"/>
        <dbReference type="EC" id="3.6.5.3"/>
    </reaction>
</comment>
<dbReference type="HAMAP" id="MF_00118_A">
    <property type="entry name" value="EF_Tu_A"/>
    <property type="match status" value="1"/>
</dbReference>
<dbReference type="SUPFAM" id="SSF52540">
    <property type="entry name" value="P-loop containing nucleoside triphosphate hydrolases"/>
    <property type="match status" value="1"/>
</dbReference>
<dbReference type="EMBL" id="CP104395">
    <property type="protein sequence ID" value="WEL19218.1"/>
    <property type="molecule type" value="Genomic_DNA"/>
</dbReference>
<dbReference type="InterPro" id="IPR050100">
    <property type="entry name" value="TRAFAC_GTPase_members"/>
</dbReference>
<keyword evidence="2 5" id="KW-0251">Elongation factor</keyword>
<keyword evidence="5" id="KW-0460">Magnesium</keyword>
<dbReference type="InterPro" id="IPR031157">
    <property type="entry name" value="G_TR_CS"/>
</dbReference>
<dbReference type="InterPro" id="IPR027417">
    <property type="entry name" value="P-loop_NTPase"/>
</dbReference>
<evidence type="ECO:0000313" key="7">
    <source>
        <dbReference type="EMBL" id="WEL19218.1"/>
    </source>
</evidence>
<feature type="binding site" evidence="5">
    <location>
        <begin position="13"/>
        <end position="20"/>
    </location>
    <ligand>
        <name>GTP</name>
        <dbReference type="ChEBI" id="CHEBI:37565"/>
    </ligand>
</feature>
<dbReference type="SUPFAM" id="SSF50465">
    <property type="entry name" value="EF-Tu/eEF-1alpha/eIF2-gamma C-terminal domain"/>
    <property type="match status" value="1"/>
</dbReference>
<dbReference type="NCBIfam" id="TIGR00231">
    <property type="entry name" value="small_GTP"/>
    <property type="match status" value="1"/>
</dbReference>
<dbReference type="SUPFAM" id="SSF50447">
    <property type="entry name" value="Translation proteins"/>
    <property type="match status" value="1"/>
</dbReference>
<dbReference type="InterPro" id="IPR009001">
    <property type="entry name" value="Transl_elong_EF1A/Init_IF2_C"/>
</dbReference>
<evidence type="ECO:0000256" key="2">
    <source>
        <dbReference type="ARBA" id="ARBA00022768"/>
    </source>
</evidence>
<dbReference type="GO" id="GO:0003746">
    <property type="term" value="F:translation elongation factor activity"/>
    <property type="evidence" value="ECO:0007669"/>
    <property type="project" value="UniProtKB-KW"/>
</dbReference>
<dbReference type="InterPro" id="IPR004539">
    <property type="entry name" value="Transl_elong_EF1A_euk/arc"/>
</dbReference>
<name>A0ABY8CDC1_9ARCH</name>
<dbReference type="EC" id="3.6.5.3" evidence="5"/>
<comment type="function">
    <text evidence="5">GTP hydrolase that promotes the GTP-dependent binding of aminoacyl-tRNA to the A-site of ribosomes during protein biosynthesis.</text>
</comment>
<dbReference type="InterPro" id="IPR004161">
    <property type="entry name" value="EFTu-like_2"/>
</dbReference>
<keyword evidence="4 5" id="KW-0342">GTP-binding</keyword>
<evidence type="ECO:0000256" key="5">
    <source>
        <dbReference type="HAMAP-Rule" id="MF_00118"/>
    </source>
</evidence>
<dbReference type="Pfam" id="PF00009">
    <property type="entry name" value="GTP_EFTU"/>
    <property type="match status" value="1"/>
</dbReference>
<keyword evidence="1 5" id="KW-0547">Nucleotide-binding</keyword>